<protein>
    <submittedName>
        <fullName evidence="3">Lipase</fullName>
    </submittedName>
</protein>
<dbReference type="SUPFAM" id="SSF52266">
    <property type="entry name" value="SGNH hydrolase"/>
    <property type="match status" value="1"/>
</dbReference>
<dbReference type="Gene3D" id="3.40.50.1110">
    <property type="entry name" value="SGNH hydrolase"/>
    <property type="match status" value="1"/>
</dbReference>
<reference evidence="3 4" key="1">
    <citation type="submission" date="2019-09" db="EMBL/GenBank/DDBJ databases">
        <authorList>
            <person name="Depoorter E."/>
        </authorList>
    </citation>
    <scope>NUCLEOTIDE SEQUENCE [LARGE SCALE GENOMIC DNA]</scope>
    <source>
        <strain evidence="3">R-15945</strain>
    </source>
</reference>
<dbReference type="CDD" id="cd01836">
    <property type="entry name" value="FeeA_FeeB_like"/>
    <property type="match status" value="1"/>
</dbReference>
<sequence>MLTRRRRAFPERRRAGLRGPTGRPPPVRPANPAPFAHRSATICPLRRRPAPGRLPHLNRHRIDIMGYPFATAALGPLLFAQGRYVRRVTPRLPEAAGPRDGVAGDGPPLRVLVVGDSAAAGVGVATQRDALSGQLANALAATHRVSWKLLARTGLTTRELVDWLAAEPAEPFDVAVTSLGVNDVTGGVPPARWQAQQAELVRLLAARFRVGHAILSAVPPMERFPALPQPLAWYLGLRAKRLNTALAGWAATQPRCTFLRVELPLERHLMATDGFHPGATACAVWASQVAAAVLQRASA</sequence>
<evidence type="ECO:0000256" key="1">
    <source>
        <dbReference type="SAM" id="MobiDB-lite"/>
    </source>
</evidence>
<dbReference type="InterPro" id="IPR036514">
    <property type="entry name" value="SGNH_hydro_sf"/>
</dbReference>
<dbReference type="EMBL" id="CABVPU010000057">
    <property type="protein sequence ID" value="VWC47736.1"/>
    <property type="molecule type" value="Genomic_DNA"/>
</dbReference>
<dbReference type="InterPro" id="IPR013830">
    <property type="entry name" value="SGNH_hydro"/>
</dbReference>
<dbReference type="Proteomes" id="UP000494174">
    <property type="component" value="Unassembled WGS sequence"/>
</dbReference>
<gene>
    <name evidence="3" type="ORF">BLA15945_07610</name>
</gene>
<evidence type="ECO:0000313" key="3">
    <source>
        <dbReference type="EMBL" id="VWC47736.1"/>
    </source>
</evidence>
<organism evidence="3 4">
    <name type="scientific">Burkholderia lata (strain ATCC 17760 / DSM 23089 / LMG 22485 / NCIMB 9086 / R18194 / 383)</name>
    <dbReference type="NCBI Taxonomy" id="482957"/>
    <lineage>
        <taxon>Bacteria</taxon>
        <taxon>Pseudomonadati</taxon>
        <taxon>Pseudomonadota</taxon>
        <taxon>Betaproteobacteria</taxon>
        <taxon>Burkholderiales</taxon>
        <taxon>Burkholderiaceae</taxon>
        <taxon>Burkholderia</taxon>
        <taxon>Burkholderia cepacia complex</taxon>
    </lineage>
</organism>
<accession>A0A6P2MVI4</accession>
<dbReference type="AlphaFoldDB" id="A0A6P2MVI4"/>
<evidence type="ECO:0000259" key="2">
    <source>
        <dbReference type="Pfam" id="PF13472"/>
    </source>
</evidence>
<feature type="compositionally biased region" description="Pro residues" evidence="1">
    <location>
        <begin position="22"/>
        <end position="32"/>
    </location>
</feature>
<feature type="region of interest" description="Disordered" evidence="1">
    <location>
        <begin position="1"/>
        <end position="34"/>
    </location>
</feature>
<evidence type="ECO:0000313" key="4">
    <source>
        <dbReference type="Proteomes" id="UP000494174"/>
    </source>
</evidence>
<dbReference type="Pfam" id="PF13472">
    <property type="entry name" value="Lipase_GDSL_2"/>
    <property type="match status" value="1"/>
</dbReference>
<name>A0A6P2MVI4_BURL3</name>
<dbReference type="GO" id="GO:0016788">
    <property type="term" value="F:hydrolase activity, acting on ester bonds"/>
    <property type="evidence" value="ECO:0007669"/>
    <property type="project" value="UniProtKB-ARBA"/>
</dbReference>
<proteinExistence type="predicted"/>
<feature type="domain" description="SGNH hydrolase-type esterase" evidence="2">
    <location>
        <begin position="113"/>
        <end position="280"/>
    </location>
</feature>